<evidence type="ECO:0000313" key="1">
    <source>
        <dbReference type="EMBL" id="UPL21822.1"/>
    </source>
</evidence>
<dbReference type="EMBL" id="CP095873">
    <property type="protein sequence ID" value="UPL21822.1"/>
    <property type="molecule type" value="Genomic_DNA"/>
</dbReference>
<proteinExistence type="predicted"/>
<sequence>MPRLDELDLKNGAQVHVFGGVKERVRARFASTTLGNSKRDGRGMFVRKVLSRVLPGLLLASLVAGAQAAPRYESLTLAGPGAVVSYPLMHMAQTQALSQYTDKLEFRLWQNPDQLRVLLAKKEVDYSAAPSNLSALMFNKGQAVKQLNISVWGILWLVSRDPAVKSFSDLAGKELLVPFQRDLPAVLLDTLLAKQAQGGKETVRLRRTRDAQDAIALMLTGQGDQALLVEPTASLLLWQAEQKKVELHRGQSLEQAWAQAFPLQQALPQAGVMANVTVAHDTELNQAVERAYAESARWCSQQPQECAQMVHGYLPQFPVPAIQTAIEKTRLDSRPANEIRPQLEALYQLLADQHPQALGGGLPAAGFYGP</sequence>
<accession>A0AAE9HEI3</accession>
<dbReference type="PANTHER" id="PTHR30024">
    <property type="entry name" value="ALIPHATIC SULFONATES-BINDING PROTEIN-RELATED"/>
    <property type="match status" value="1"/>
</dbReference>
<dbReference type="SUPFAM" id="SSF53850">
    <property type="entry name" value="Periplasmic binding protein-like II"/>
    <property type="match status" value="1"/>
</dbReference>
<dbReference type="Gene3D" id="3.40.190.10">
    <property type="entry name" value="Periplasmic binding protein-like II"/>
    <property type="match status" value="2"/>
</dbReference>
<evidence type="ECO:0000313" key="2">
    <source>
        <dbReference type="Proteomes" id="UP000830925"/>
    </source>
</evidence>
<dbReference type="InterPro" id="IPR027024">
    <property type="entry name" value="UCP027386_ABC_sbc_TM0202"/>
</dbReference>
<dbReference type="PANTHER" id="PTHR30024:SF46">
    <property type="entry name" value="ABC TRANSPORTER, SUBSTRATE-BINDING LIPOPROTEIN"/>
    <property type="match status" value="1"/>
</dbReference>
<reference evidence="1" key="1">
    <citation type="submission" date="2022-04" db="EMBL/GenBank/DDBJ databases">
        <title>Genomic mining of Alcaligenes faecalis D334 producing ectoin and derivatives.</title>
        <authorList>
            <person name="Doan V.T."/>
            <person name="Quach N.T."/>
            <person name="Vu T.-H.-N."/>
            <person name="Phi Q.-T."/>
        </authorList>
    </citation>
    <scope>NUCLEOTIDE SEQUENCE</scope>
    <source>
        <strain evidence="1">D334</strain>
    </source>
</reference>
<name>A0AAE9HEI3_ALCFA</name>
<organism evidence="1 2">
    <name type="scientific">Alcaligenes faecalis</name>
    <dbReference type="NCBI Taxonomy" id="511"/>
    <lineage>
        <taxon>Bacteria</taxon>
        <taxon>Pseudomonadati</taxon>
        <taxon>Pseudomonadota</taxon>
        <taxon>Betaproteobacteria</taxon>
        <taxon>Burkholderiales</taxon>
        <taxon>Alcaligenaceae</taxon>
        <taxon>Alcaligenes</taxon>
    </lineage>
</organism>
<protein>
    <submittedName>
        <fullName evidence="1">ABC transporter substrate-binding protein</fullName>
    </submittedName>
</protein>
<dbReference type="PIRSF" id="PIRSF027386">
    <property type="entry name" value="UCP027386_ABC_sbc_TM0202"/>
    <property type="match status" value="1"/>
</dbReference>
<dbReference type="Proteomes" id="UP000830925">
    <property type="component" value="Chromosome"/>
</dbReference>
<dbReference type="AlphaFoldDB" id="A0AAE9HEI3"/>
<gene>
    <name evidence="1" type="ORF">MXF72_01720</name>
</gene>
<dbReference type="RefSeq" id="WP_247966343.1">
    <property type="nucleotide sequence ID" value="NZ_CP095873.1"/>
</dbReference>